<dbReference type="KEGG" id="boz:DBV39_12065"/>
<dbReference type="RefSeq" id="WP_108621733.1">
    <property type="nucleotide sequence ID" value="NZ_CP028901.1"/>
</dbReference>
<proteinExistence type="predicted"/>
<dbReference type="AlphaFoldDB" id="A0A2R4XKH5"/>
<dbReference type="Proteomes" id="UP000244571">
    <property type="component" value="Chromosome"/>
</dbReference>
<protein>
    <submittedName>
        <fullName evidence="1">Uncharacterized protein</fullName>
    </submittedName>
</protein>
<dbReference type="EMBL" id="CP028901">
    <property type="protein sequence ID" value="AWB34317.1"/>
    <property type="molecule type" value="Genomic_DNA"/>
</dbReference>
<name>A0A2R4XKH5_9BURK</name>
<sequence length="83" mass="8795">MEIASTPGIRLAPPPWAETDSLSLEFQQTLAPVIFGGINVTAEQHQAIVPPLELTVSLEQQATPADIRNSASEAPALLHALNV</sequence>
<accession>A0A2R4XKH5</accession>
<gene>
    <name evidence="1" type="ORF">DBV39_12065</name>
</gene>
<evidence type="ECO:0000313" key="2">
    <source>
        <dbReference type="Proteomes" id="UP000244571"/>
    </source>
</evidence>
<organism evidence="1 2">
    <name type="scientific">Orrella marina</name>
    <dbReference type="NCBI Taxonomy" id="2163011"/>
    <lineage>
        <taxon>Bacteria</taxon>
        <taxon>Pseudomonadati</taxon>
        <taxon>Pseudomonadota</taxon>
        <taxon>Betaproteobacteria</taxon>
        <taxon>Burkholderiales</taxon>
        <taxon>Alcaligenaceae</taxon>
        <taxon>Orrella</taxon>
    </lineage>
</organism>
<keyword evidence="2" id="KW-1185">Reference proteome</keyword>
<evidence type="ECO:0000313" key="1">
    <source>
        <dbReference type="EMBL" id="AWB34317.1"/>
    </source>
</evidence>
<reference evidence="1 2" key="1">
    <citation type="submission" date="2018-04" db="EMBL/GenBank/DDBJ databases">
        <title>Bordetella sp. HZ20 isolated from seawater.</title>
        <authorList>
            <person name="Sun C."/>
        </authorList>
    </citation>
    <scope>NUCLEOTIDE SEQUENCE [LARGE SCALE GENOMIC DNA]</scope>
    <source>
        <strain evidence="1 2">HZ20</strain>
    </source>
</reference>